<feature type="region of interest" description="Disordered" evidence="1">
    <location>
        <begin position="933"/>
        <end position="1142"/>
    </location>
</feature>
<evidence type="ECO:0000313" key="4">
    <source>
        <dbReference type="Proteomes" id="UP000030710"/>
    </source>
</evidence>
<feature type="domain" description="Type IV secretion system coupling protein TraD DNA-binding" evidence="2">
    <location>
        <begin position="123"/>
        <end position="420"/>
    </location>
</feature>
<dbReference type="HOGENOM" id="CLU_277520_0_0_2"/>
<dbReference type="eggNOG" id="arCOG04816">
    <property type="taxonomic scope" value="Archaea"/>
</dbReference>
<evidence type="ECO:0000256" key="1">
    <source>
        <dbReference type="SAM" id="MobiDB-lite"/>
    </source>
</evidence>
<dbReference type="InterPro" id="IPR019476">
    <property type="entry name" value="T4SS_TraD_DNA-bd"/>
</dbReference>
<feature type="compositionally biased region" description="Basic and acidic residues" evidence="1">
    <location>
        <begin position="935"/>
        <end position="956"/>
    </location>
</feature>
<dbReference type="Gene3D" id="3.40.50.300">
    <property type="entry name" value="P-loop containing nucleotide triphosphate hydrolases"/>
    <property type="match status" value="2"/>
</dbReference>
<name>U1PNY3_9EURY</name>
<feature type="compositionally biased region" description="Polar residues" evidence="1">
    <location>
        <begin position="984"/>
        <end position="1002"/>
    </location>
</feature>
<protein>
    <submittedName>
        <fullName evidence="3">Type IV secretory pathway, VirD4 component</fullName>
    </submittedName>
</protein>
<evidence type="ECO:0000259" key="2">
    <source>
        <dbReference type="Pfam" id="PF10412"/>
    </source>
</evidence>
<dbReference type="EMBL" id="KE356561">
    <property type="protein sequence ID" value="ERG93991.1"/>
    <property type="molecule type" value="Genomic_DNA"/>
</dbReference>
<evidence type="ECO:0000313" key="3">
    <source>
        <dbReference type="EMBL" id="ERG93991.1"/>
    </source>
</evidence>
<dbReference type="PANTHER" id="PTHR30121">
    <property type="entry name" value="UNCHARACTERIZED PROTEIN YJGR-RELATED"/>
    <property type="match status" value="1"/>
</dbReference>
<dbReference type="PANTHER" id="PTHR30121:SF11">
    <property type="entry name" value="AAA+ ATPASE DOMAIN-CONTAINING PROTEIN"/>
    <property type="match status" value="1"/>
</dbReference>
<dbReference type="RefSeq" id="WP_021053485.1">
    <property type="nucleotide sequence ID" value="NZ_KE356561.1"/>
</dbReference>
<feature type="region of interest" description="Disordered" evidence="1">
    <location>
        <begin position="1"/>
        <end position="28"/>
    </location>
</feature>
<dbReference type="SUPFAM" id="SSF52540">
    <property type="entry name" value="P-loop containing nucleoside triphosphate hydrolases"/>
    <property type="match status" value="1"/>
</dbReference>
<gene>
    <name evidence="3" type="ORF">J07HQW2_00425</name>
</gene>
<proteinExistence type="predicted"/>
<feature type="region of interest" description="Disordered" evidence="1">
    <location>
        <begin position="667"/>
        <end position="686"/>
    </location>
</feature>
<reference evidence="3 4" key="1">
    <citation type="journal article" date="2013" name="PLoS ONE">
        <title>Assembly-driven community genomics of a hypersaline microbial ecosystem.</title>
        <authorList>
            <person name="Podell S."/>
            <person name="Ugalde J.A."/>
            <person name="Narasingarao P."/>
            <person name="Banfield J.F."/>
            <person name="Heidelberg K.B."/>
            <person name="Allen E.E."/>
        </authorList>
    </citation>
    <scope>NUCLEOTIDE SEQUENCE [LARGE SCALE GENOMIC DNA]</scope>
    <source>
        <strain evidence="4">J07HQW2</strain>
    </source>
</reference>
<organism evidence="3 4">
    <name type="scientific">Haloquadratum walsbyi J07HQW2</name>
    <dbReference type="NCBI Taxonomy" id="1238425"/>
    <lineage>
        <taxon>Archaea</taxon>
        <taxon>Methanobacteriati</taxon>
        <taxon>Methanobacteriota</taxon>
        <taxon>Stenosarchaea group</taxon>
        <taxon>Halobacteria</taxon>
        <taxon>Halobacteriales</taxon>
        <taxon>Haloferacaceae</taxon>
        <taxon>Haloquadratum</taxon>
    </lineage>
</organism>
<dbReference type="Proteomes" id="UP000030710">
    <property type="component" value="Unassembled WGS sequence"/>
</dbReference>
<dbReference type="InterPro" id="IPR027417">
    <property type="entry name" value="P-loop_NTPase"/>
</dbReference>
<accession>U1PNY3</accession>
<dbReference type="Pfam" id="PF10412">
    <property type="entry name" value="TrwB_AAD_bind"/>
    <property type="match status" value="1"/>
</dbReference>
<dbReference type="STRING" id="1238425.J07HQW2_00425"/>
<feature type="compositionally biased region" description="Basic and acidic residues" evidence="1">
    <location>
        <begin position="1076"/>
        <end position="1095"/>
    </location>
</feature>
<dbReference type="CDD" id="cd01127">
    <property type="entry name" value="TrwB_TraG_TraD_VirD4"/>
    <property type="match status" value="1"/>
</dbReference>
<feature type="compositionally biased region" description="Polar residues" evidence="1">
    <location>
        <begin position="1041"/>
        <end position="1069"/>
    </location>
</feature>
<feature type="compositionally biased region" description="Acidic residues" evidence="1">
    <location>
        <begin position="8"/>
        <end position="28"/>
    </location>
</feature>
<dbReference type="InterPro" id="IPR051162">
    <property type="entry name" value="T4SS_component"/>
</dbReference>
<sequence length="1142" mass="129319">MGLKDIFTEEIEAQSDENSETETETGAETEIADSAASIARKAELEQKYWPYAFTATGHNVKIGGNEVMMADATDYRGKPESYAGQWVREMFEAHQFREEENSWMGYTRDNVKGVQEAGVEHESLFRHLAFFGITGYGKTTVIQNLMVQWALKGHGFCFIDPKENDIYTLLDMLPEDRLDDVIWVEPGSPDDKIVGFNYFDTNHEHGTAQHENEVTEITEDFVSLLKASDPTWGATMDAVAKAISRQLIRSEETFTIGDMYRIITDDEQREQFAEEFGDDTESMFLDRLTEFYNEKEFDPLIKRFRDWLDNRNTREIVSHRNSKIDITEVVEANKILLVRLANIPSEDIQSLITTSIVRRIWSTVKARQSIPKSERKPYFVIMDEFNQLSKGAMNIKNMLSKGRSFRLSLTIATQAPTQLPDDIMEEILTNVDNLCTFNPGANPVAVSPLASRYDLHPSELQSLNRYELLAKLNVGTKSTEGLLINTFPPYPPRRTRAESEKVIERSLEKYGVEKLDEDAEDDGFALDDDAEGDTISVTDDISVPVHQILESIHTAGVRYGTETIKQKTGWVSPENIRSELEKYATDISSGVLFDNLMEMVPRSLINELETSNSRFYYRLTPEGETQTFIQDTGASQTGGKRGHRRLLSRGYDAFIKLGYDVQLPAQDGEEQPDGIAKPQINPAEEASSITEVEQLTNALETNHPRLYDLFKDNHISIEAESTTTTKPKQTIKNLAKAVNKNRHCVFLVKDGIEKDDFYYYAKSIYTILEEPKFVNNKQHRNRRFYNKSTGSELTLNNGSKALRKRRESDTGRTAQTIWKEEGHDVILEDPDDGPPLAVFDDIDDLKDPSPSKVPFHFEYIQNQSEYVVYDNKNNIIVTYDTKEKLKKEYDVIPGPVIPSHVFSNGEYPSQDEWTIVVIPSDTIDAGPQIFNGYESDDKTENTEPLLEDHDPFDPIKHTASKVDSSTQKLTADVVADSEKVCSNPKPTDSEYNPAKDNSNFHTGYNEDGMDNAYTGGSAREKDKNGDLDSYEITESKPDASGTEQSKSTDIDQTQRVNLENESAGSTVNVEETAETEAEHMPEFESELDVNKQSDDVDKDNDENSNENTKTVDRFKSGHYAAQRTSLRSKNTQSDDTESDDDQ</sequence>
<dbReference type="AlphaFoldDB" id="U1PNY3"/>